<feature type="region of interest" description="Disordered" evidence="1">
    <location>
        <begin position="1"/>
        <end position="80"/>
    </location>
</feature>
<evidence type="ECO:0000256" key="2">
    <source>
        <dbReference type="SAM" id="Phobius"/>
    </source>
</evidence>
<keyword evidence="5" id="KW-1185">Reference proteome</keyword>
<feature type="compositionally biased region" description="Low complexity" evidence="1">
    <location>
        <begin position="45"/>
        <end position="69"/>
    </location>
</feature>
<dbReference type="OrthoDB" id="4829526at2"/>
<evidence type="ECO:0000259" key="3">
    <source>
        <dbReference type="Pfam" id="PF13828"/>
    </source>
</evidence>
<evidence type="ECO:0000256" key="1">
    <source>
        <dbReference type="SAM" id="MobiDB-lite"/>
    </source>
</evidence>
<dbReference type="Pfam" id="PF13828">
    <property type="entry name" value="DUF4190"/>
    <property type="match status" value="1"/>
</dbReference>
<dbReference type="STRING" id="648782.SAMN04488554_1681"/>
<protein>
    <recommendedName>
        <fullName evidence="3">DUF4190 domain-containing protein</fullName>
    </recommendedName>
</protein>
<dbReference type="AlphaFoldDB" id="A0A1H5GKG6"/>
<dbReference type="RefSeq" id="WP_089772503.1">
    <property type="nucleotide sequence ID" value="NZ_FNTX01000001.1"/>
</dbReference>
<organism evidence="4 5">
    <name type="scientific">Ruania alba</name>
    <dbReference type="NCBI Taxonomy" id="648782"/>
    <lineage>
        <taxon>Bacteria</taxon>
        <taxon>Bacillati</taxon>
        <taxon>Actinomycetota</taxon>
        <taxon>Actinomycetes</taxon>
        <taxon>Micrococcales</taxon>
        <taxon>Ruaniaceae</taxon>
        <taxon>Ruania</taxon>
    </lineage>
</organism>
<keyword evidence="2" id="KW-0812">Transmembrane</keyword>
<feature type="transmembrane region" description="Helical" evidence="2">
    <location>
        <begin position="155"/>
        <end position="185"/>
    </location>
</feature>
<evidence type="ECO:0000313" key="4">
    <source>
        <dbReference type="EMBL" id="SEE16179.1"/>
    </source>
</evidence>
<sequence>MSYPPPGQGNGPYGQNDPYGGSSNPSSPYGSPGQQPGPYGGSSGQPGPYGDSAGQPGQQPGQYPQPGQYGQPGGVPGPYDAAPGAYQAPGAYAGYGGGYPPVGGQNNALGGWSLGLGIGGIVLTCMWVGWLAAIGAVITGFMARKAVAEGRASNGGMALAGIILGFVGIAATIVLIVLAVIGVAYGDMYNMF</sequence>
<feature type="domain" description="DUF4190" evidence="3">
    <location>
        <begin position="111"/>
        <end position="175"/>
    </location>
</feature>
<keyword evidence="2" id="KW-1133">Transmembrane helix</keyword>
<evidence type="ECO:0000313" key="5">
    <source>
        <dbReference type="Proteomes" id="UP000199220"/>
    </source>
</evidence>
<name>A0A1H5GKG6_9MICO</name>
<gene>
    <name evidence="4" type="ORF">SAMN04488554_1681</name>
</gene>
<dbReference type="InterPro" id="IPR025241">
    <property type="entry name" value="DUF4190"/>
</dbReference>
<keyword evidence="2" id="KW-0472">Membrane</keyword>
<feature type="transmembrane region" description="Helical" evidence="2">
    <location>
        <begin position="116"/>
        <end position="143"/>
    </location>
</feature>
<accession>A0A1H5GKG6</accession>
<reference evidence="5" key="1">
    <citation type="submission" date="2016-10" db="EMBL/GenBank/DDBJ databases">
        <authorList>
            <person name="Varghese N."/>
            <person name="Submissions S."/>
        </authorList>
    </citation>
    <scope>NUCLEOTIDE SEQUENCE [LARGE SCALE GENOMIC DNA]</scope>
    <source>
        <strain evidence="5">DSM 21368</strain>
    </source>
</reference>
<dbReference type="Proteomes" id="UP000199220">
    <property type="component" value="Unassembled WGS sequence"/>
</dbReference>
<dbReference type="EMBL" id="FNTX01000001">
    <property type="protein sequence ID" value="SEE16179.1"/>
    <property type="molecule type" value="Genomic_DNA"/>
</dbReference>
<proteinExistence type="predicted"/>
<feature type="compositionally biased region" description="Low complexity" evidence="1">
    <location>
        <begin position="13"/>
        <end position="37"/>
    </location>
</feature>